<keyword evidence="7" id="KW-1133">Transmembrane helix</keyword>
<gene>
    <name evidence="9" type="ORF">Zmor_027575</name>
</gene>
<proteinExistence type="inferred from homology"/>
<evidence type="ECO:0000256" key="7">
    <source>
        <dbReference type="SAM" id="Phobius"/>
    </source>
</evidence>
<keyword evidence="5 6" id="KW-0539">Nucleus</keyword>
<dbReference type="GO" id="GO:0006364">
    <property type="term" value="P:rRNA processing"/>
    <property type="evidence" value="ECO:0007669"/>
    <property type="project" value="TreeGrafter"/>
</dbReference>
<dbReference type="PANTHER" id="PTHR45841:SF1">
    <property type="entry name" value="MRNA TURNOVER PROTEIN 4 HOMOLOG"/>
    <property type="match status" value="1"/>
</dbReference>
<dbReference type="GO" id="GO:0005730">
    <property type="term" value="C:nucleolus"/>
    <property type="evidence" value="ECO:0007669"/>
    <property type="project" value="UniProtKB-SubCell"/>
</dbReference>
<comment type="caution">
    <text evidence="9">The sequence shown here is derived from an EMBL/GenBank/DDBJ whole genome shotgun (WGS) entry which is preliminary data.</text>
</comment>
<dbReference type="InterPro" id="IPR051742">
    <property type="entry name" value="Ribosome_Assembly_uL10"/>
</dbReference>
<dbReference type="GO" id="GO:0030687">
    <property type="term" value="C:preribosome, large subunit precursor"/>
    <property type="evidence" value="ECO:0007669"/>
    <property type="project" value="TreeGrafter"/>
</dbReference>
<dbReference type="Pfam" id="PF00466">
    <property type="entry name" value="Ribosomal_L10"/>
    <property type="match status" value="1"/>
</dbReference>
<dbReference type="SUPFAM" id="SSF160369">
    <property type="entry name" value="Ribosomal protein L10-like"/>
    <property type="match status" value="1"/>
</dbReference>
<dbReference type="CDD" id="cd05796">
    <property type="entry name" value="Ribosomal_P0_like"/>
    <property type="match status" value="1"/>
</dbReference>
<protein>
    <recommendedName>
        <fullName evidence="6">Ribosome assembly factor mrt4</fullName>
    </recommendedName>
</protein>
<dbReference type="GO" id="GO:0000956">
    <property type="term" value="P:nuclear-transcribed mRNA catabolic process"/>
    <property type="evidence" value="ECO:0007669"/>
    <property type="project" value="TreeGrafter"/>
</dbReference>
<keyword evidence="10" id="KW-1185">Reference proteome</keyword>
<reference evidence="9" key="1">
    <citation type="journal article" date="2023" name="G3 (Bethesda)">
        <title>Whole genome assemblies of Zophobas morio and Tenebrio molitor.</title>
        <authorList>
            <person name="Kaur S."/>
            <person name="Stinson S.A."/>
            <person name="diCenzo G.C."/>
        </authorList>
    </citation>
    <scope>NUCLEOTIDE SEQUENCE</scope>
    <source>
        <strain evidence="9">QUZm001</strain>
    </source>
</reference>
<evidence type="ECO:0000256" key="1">
    <source>
        <dbReference type="ARBA" id="ARBA00004046"/>
    </source>
</evidence>
<dbReference type="Gene3D" id="3.90.105.20">
    <property type="match status" value="1"/>
</dbReference>
<dbReference type="Proteomes" id="UP001168821">
    <property type="component" value="Unassembled WGS sequence"/>
</dbReference>
<dbReference type="InterPro" id="IPR043164">
    <property type="entry name" value="Ribosomal_uL10-like_insert_sf"/>
</dbReference>
<keyword evidence="7" id="KW-0472">Membrane</keyword>
<evidence type="ECO:0000256" key="6">
    <source>
        <dbReference type="RuleBase" id="RU364039"/>
    </source>
</evidence>
<feature type="transmembrane region" description="Helical" evidence="7">
    <location>
        <begin position="12"/>
        <end position="29"/>
    </location>
</feature>
<keyword evidence="6" id="KW-0690">Ribosome biogenesis</keyword>
<dbReference type="Gene3D" id="3.30.70.1730">
    <property type="match status" value="1"/>
</dbReference>
<dbReference type="Pfam" id="PF17777">
    <property type="entry name" value="RL10P_insert"/>
    <property type="match status" value="1"/>
</dbReference>
<dbReference type="AlphaFoldDB" id="A0AA38M352"/>
<keyword evidence="7" id="KW-0812">Transmembrane</keyword>
<dbReference type="GO" id="GO:0005737">
    <property type="term" value="C:cytoplasm"/>
    <property type="evidence" value="ECO:0007669"/>
    <property type="project" value="UniProtKB-SubCell"/>
</dbReference>
<evidence type="ECO:0000256" key="2">
    <source>
        <dbReference type="ARBA" id="ARBA00008889"/>
    </source>
</evidence>
<keyword evidence="4 6" id="KW-0963">Cytoplasm</keyword>
<organism evidence="9 10">
    <name type="scientific">Zophobas morio</name>
    <dbReference type="NCBI Taxonomy" id="2755281"/>
    <lineage>
        <taxon>Eukaryota</taxon>
        <taxon>Metazoa</taxon>
        <taxon>Ecdysozoa</taxon>
        <taxon>Arthropoda</taxon>
        <taxon>Hexapoda</taxon>
        <taxon>Insecta</taxon>
        <taxon>Pterygota</taxon>
        <taxon>Neoptera</taxon>
        <taxon>Endopterygota</taxon>
        <taxon>Coleoptera</taxon>
        <taxon>Polyphaga</taxon>
        <taxon>Cucujiformia</taxon>
        <taxon>Tenebrionidae</taxon>
        <taxon>Zophobas</taxon>
    </lineage>
</organism>
<accession>A0AA38M352</accession>
<dbReference type="InterPro" id="IPR001790">
    <property type="entry name" value="Ribosomal_uL10"/>
</dbReference>
<evidence type="ECO:0000259" key="8">
    <source>
        <dbReference type="Pfam" id="PF17777"/>
    </source>
</evidence>
<dbReference type="InterPro" id="IPR040637">
    <property type="entry name" value="Ribosomal_uL10-like_insert"/>
</dbReference>
<dbReference type="GO" id="GO:0000027">
    <property type="term" value="P:ribosomal large subunit assembly"/>
    <property type="evidence" value="ECO:0007669"/>
    <property type="project" value="InterPro"/>
</dbReference>
<evidence type="ECO:0000256" key="5">
    <source>
        <dbReference type="ARBA" id="ARBA00023242"/>
    </source>
</evidence>
<dbReference type="InterPro" id="IPR033867">
    <property type="entry name" value="Mrt4"/>
</dbReference>
<name>A0AA38M352_9CUCU</name>
<dbReference type="PANTHER" id="PTHR45841">
    <property type="entry name" value="MRNA TURNOVER PROTEIN 4 MRTO4"/>
    <property type="match status" value="1"/>
</dbReference>
<dbReference type="GO" id="GO:0003723">
    <property type="term" value="F:RNA binding"/>
    <property type="evidence" value="ECO:0007669"/>
    <property type="project" value="TreeGrafter"/>
</dbReference>
<sequence>MPKSKRDKKSEYFRLIVAPFFNLIVVSLTKTDKKGLALKQKIVEDVRNCVEKYSSIYVFTFSNMRNELMKDVREQWKPSRFFFGKNKVIGVGLGRNKEEEVGDDLHKISKCLKGQCALLFTDSPKDEVLEWFSSYSCEDFARSGCTVGKTIQLSEGPLKKFPHSMEPYLRQLGLPTKLEKGVVTLIKDYEVCKKGAVLSPEQAKILEYLGHRLATFKLDLRAGWVKGVGFERLDGQNEEEKEQTDDEMDE</sequence>
<dbReference type="InterPro" id="IPR043141">
    <property type="entry name" value="Ribosomal_uL10-like_sf"/>
</dbReference>
<comment type="function">
    <text evidence="1 6">Component of the ribosome assembly machinery. Nuclear paralog of the ribosomal protein P0, it binds pre-60S subunits at an early stage of assembly in the nucleolus, and is replaced by P0 in cytoplasmic pre-60S subunits and mature 80S ribosomes.</text>
</comment>
<evidence type="ECO:0000256" key="3">
    <source>
        <dbReference type="ARBA" id="ARBA00011117"/>
    </source>
</evidence>
<evidence type="ECO:0000313" key="9">
    <source>
        <dbReference type="EMBL" id="KAJ3641049.1"/>
    </source>
</evidence>
<dbReference type="FunFam" id="3.30.70.1730:FF:000005">
    <property type="entry name" value="Ribosome assembly factor mrt4"/>
    <property type="match status" value="1"/>
</dbReference>
<comment type="similarity">
    <text evidence="2 6">Belongs to the universal ribosomal protein uL10 family.</text>
</comment>
<feature type="domain" description="Large ribosomal subunit protein uL10-like insertion" evidence="8">
    <location>
        <begin position="141"/>
        <end position="210"/>
    </location>
</feature>
<comment type="subcellular location">
    <subcellularLocation>
        <location evidence="6">Cytoplasm</location>
    </subcellularLocation>
    <subcellularLocation>
        <location evidence="6">Nucleus</location>
        <location evidence="6">Nucleolus</location>
    </subcellularLocation>
</comment>
<dbReference type="EMBL" id="JALNTZ010000009">
    <property type="protein sequence ID" value="KAJ3641049.1"/>
    <property type="molecule type" value="Genomic_DNA"/>
</dbReference>
<evidence type="ECO:0000313" key="10">
    <source>
        <dbReference type="Proteomes" id="UP001168821"/>
    </source>
</evidence>
<comment type="subunit">
    <text evidence="3 6">Associates with the pre-60S ribosomal particle.</text>
</comment>
<dbReference type="FunFam" id="3.90.105.20:FF:000003">
    <property type="entry name" value="Ribosome assembly factor mrt4"/>
    <property type="match status" value="1"/>
</dbReference>
<evidence type="ECO:0000256" key="4">
    <source>
        <dbReference type="ARBA" id="ARBA00022490"/>
    </source>
</evidence>